<reference evidence="2" key="1">
    <citation type="thesis" date="2020" institute="ProQuest LLC" country="789 East Eisenhower Parkway, Ann Arbor, MI, USA">
        <title>Comparative Genomics and Chromosome Evolution.</title>
        <authorList>
            <person name="Mudd A.B."/>
        </authorList>
    </citation>
    <scope>NUCLEOTIDE SEQUENCE</scope>
    <source>
        <strain evidence="2">237g6f4</strain>
        <tissue evidence="2">Blood</tissue>
    </source>
</reference>
<keyword evidence="3" id="KW-1185">Reference proteome</keyword>
<protein>
    <recommendedName>
        <fullName evidence="4">Zona pellucida glycoprotein 3</fullName>
    </recommendedName>
</protein>
<feature type="compositionally biased region" description="Polar residues" evidence="1">
    <location>
        <begin position="71"/>
        <end position="83"/>
    </location>
</feature>
<evidence type="ECO:0000313" key="2">
    <source>
        <dbReference type="EMBL" id="KAG8539503.1"/>
    </source>
</evidence>
<feature type="region of interest" description="Disordered" evidence="1">
    <location>
        <begin position="62"/>
        <end position="83"/>
    </location>
</feature>
<sequence length="83" mass="9264">MLGSCDPYIRSVRYKDTTALIRRHDTRVSARLPSACVVGDCILPYWKEDQTTACKTCAHPGGRPAARELTPETSNIENNEAKR</sequence>
<dbReference type="AlphaFoldDB" id="A0AAV6Z0I6"/>
<accession>A0AAV6Z0I6</accession>
<dbReference type="EMBL" id="WNYA01014454">
    <property type="protein sequence ID" value="KAG8539503.1"/>
    <property type="molecule type" value="Genomic_DNA"/>
</dbReference>
<comment type="caution">
    <text evidence="2">The sequence shown here is derived from an EMBL/GenBank/DDBJ whole genome shotgun (WGS) entry which is preliminary data.</text>
</comment>
<gene>
    <name evidence="2" type="ORF">GDO81_020830</name>
</gene>
<evidence type="ECO:0008006" key="4">
    <source>
        <dbReference type="Google" id="ProtNLM"/>
    </source>
</evidence>
<name>A0AAV6Z0I6_ENGPU</name>
<dbReference type="Proteomes" id="UP000824782">
    <property type="component" value="Unassembled WGS sequence"/>
</dbReference>
<evidence type="ECO:0000313" key="3">
    <source>
        <dbReference type="Proteomes" id="UP000824782"/>
    </source>
</evidence>
<proteinExistence type="predicted"/>
<evidence type="ECO:0000256" key="1">
    <source>
        <dbReference type="SAM" id="MobiDB-lite"/>
    </source>
</evidence>
<organism evidence="2 3">
    <name type="scientific">Engystomops pustulosus</name>
    <name type="common">Tungara frog</name>
    <name type="synonym">Physalaemus pustulosus</name>
    <dbReference type="NCBI Taxonomy" id="76066"/>
    <lineage>
        <taxon>Eukaryota</taxon>
        <taxon>Metazoa</taxon>
        <taxon>Chordata</taxon>
        <taxon>Craniata</taxon>
        <taxon>Vertebrata</taxon>
        <taxon>Euteleostomi</taxon>
        <taxon>Amphibia</taxon>
        <taxon>Batrachia</taxon>
        <taxon>Anura</taxon>
        <taxon>Neobatrachia</taxon>
        <taxon>Hyloidea</taxon>
        <taxon>Leptodactylidae</taxon>
        <taxon>Leiuperinae</taxon>
        <taxon>Engystomops</taxon>
    </lineage>
</organism>